<gene>
    <name evidence="4" type="ORF">PCE31107_04068</name>
</gene>
<keyword evidence="3" id="KW-0732">Signal</keyword>
<proteinExistence type="predicted"/>
<keyword evidence="2" id="KW-0812">Transmembrane</keyword>
<evidence type="ECO:0000256" key="1">
    <source>
        <dbReference type="SAM" id="MobiDB-lite"/>
    </source>
</evidence>
<evidence type="ECO:0000313" key="5">
    <source>
        <dbReference type="Proteomes" id="UP000396788"/>
    </source>
</evidence>
<evidence type="ECO:0000256" key="2">
    <source>
        <dbReference type="SAM" id="Phobius"/>
    </source>
</evidence>
<feature type="compositionally biased region" description="Basic and acidic residues" evidence="1">
    <location>
        <begin position="417"/>
        <end position="436"/>
    </location>
</feature>
<keyword evidence="2" id="KW-0472">Membrane</keyword>
<dbReference type="RefSeq" id="WP_150610435.1">
    <property type="nucleotide sequence ID" value="NZ_CABPRY010000012.1"/>
</dbReference>
<sequence length="554" mass="60825">MTRKRIFVLVAVVALLSQQTASSFVPPPATNWVFNRSVASILKEVAIRRGISPADPRIAATNAAISSNLTALNVASAGVGIGLTMLGAPVWLTVLAGLGVVGAGSAVVAYLGKDKIQIREDGYGRVSVKVPESQQSMIDETSYPGMQGAGFDEHWSVAAARAGFRVYRQDGCLPSQPCSRFPKGDTLGAEFKGDYLAVDLTSLAAVVKFITFISGHFDGERAMRNVTLRPEYDMDGRVVTVLADYTYNEVEITEAHCQPEDPQRSMCETKKVTAVDASESTLFLGSSRDWNRGRLWRVERLYQREQPSTAQNWYDSLERAYIGIPKDIHGAQIGSETLANVVDTAWRRAASRPDYEGVPYTVTSPVTSAEVDSWAKANPELVPRVEDLFRPAGRPGERTVVIQEVIKPQVETRIDQGTKVEPKTEPTTETKTETKTQPETQLVKDVNVINRPTVDVGSPVKIDLGEAPRIETPTLETPPTPSMILKPILSLFPDIKKWTVPKYAAECPRPTFDLFGQRIRMDAMCDIAEKHRRTITTVMLAVFALMSLMIVLAA</sequence>
<reference evidence="4 5" key="1">
    <citation type="submission" date="2019-08" db="EMBL/GenBank/DDBJ databases">
        <authorList>
            <person name="Peeters C."/>
        </authorList>
    </citation>
    <scope>NUCLEOTIDE SEQUENCE [LARGE SCALE GENOMIC DNA]</scope>
    <source>
        <strain evidence="4 5">LMG 31107</strain>
    </source>
</reference>
<organism evidence="4 5">
    <name type="scientific">Pandoraea cepalis</name>
    <dbReference type="NCBI Taxonomy" id="2508294"/>
    <lineage>
        <taxon>Bacteria</taxon>
        <taxon>Pseudomonadati</taxon>
        <taxon>Pseudomonadota</taxon>
        <taxon>Betaproteobacteria</taxon>
        <taxon>Burkholderiales</taxon>
        <taxon>Burkholderiaceae</taxon>
        <taxon>Pandoraea</taxon>
    </lineage>
</organism>
<dbReference type="AlphaFoldDB" id="A0A5E4XSD6"/>
<feature type="chain" id="PRO_5022677264" description="Transmembrane protein" evidence="3">
    <location>
        <begin position="24"/>
        <end position="554"/>
    </location>
</feature>
<name>A0A5E4XSD6_9BURK</name>
<dbReference type="Proteomes" id="UP000396788">
    <property type="component" value="Unassembled WGS sequence"/>
</dbReference>
<dbReference type="EMBL" id="CABPRY010000012">
    <property type="protein sequence ID" value="VVE39226.1"/>
    <property type="molecule type" value="Genomic_DNA"/>
</dbReference>
<evidence type="ECO:0000256" key="3">
    <source>
        <dbReference type="SAM" id="SignalP"/>
    </source>
</evidence>
<feature type="signal peptide" evidence="3">
    <location>
        <begin position="1"/>
        <end position="23"/>
    </location>
</feature>
<feature type="transmembrane region" description="Helical" evidence="2">
    <location>
        <begin position="534"/>
        <end position="553"/>
    </location>
</feature>
<keyword evidence="2" id="KW-1133">Transmembrane helix</keyword>
<evidence type="ECO:0008006" key="6">
    <source>
        <dbReference type="Google" id="ProtNLM"/>
    </source>
</evidence>
<accession>A0A5E4XSD6</accession>
<protein>
    <recommendedName>
        <fullName evidence="6">Transmembrane protein</fullName>
    </recommendedName>
</protein>
<feature type="region of interest" description="Disordered" evidence="1">
    <location>
        <begin position="417"/>
        <end position="437"/>
    </location>
</feature>
<evidence type="ECO:0000313" key="4">
    <source>
        <dbReference type="EMBL" id="VVE39226.1"/>
    </source>
</evidence>
<feature type="transmembrane region" description="Helical" evidence="2">
    <location>
        <begin position="90"/>
        <end position="111"/>
    </location>
</feature>